<proteinExistence type="predicted"/>
<dbReference type="EMBL" id="CP119075">
    <property type="protein sequence ID" value="WED63988.1"/>
    <property type="molecule type" value="Genomic_DNA"/>
</dbReference>
<dbReference type="Proteomes" id="UP001218638">
    <property type="component" value="Chromosome"/>
</dbReference>
<gene>
    <name evidence="2" type="ORF">PXH66_16745</name>
</gene>
<feature type="compositionally biased region" description="Basic residues" evidence="1">
    <location>
        <begin position="151"/>
        <end position="167"/>
    </location>
</feature>
<sequence length="204" mass="23366">MSWITENFQIIFVVGSMIAWWLKQRADEKEEPPEYGDRPGREPIDNQQSDAARQVRERMRKLREQRSEQQSRPATTERPARAERPAPSTADIPPVLRELMGIPDPEPEPEPAPPPPPLPVQPAVNPQDRMAAQLEELEAQRKKAEATARQARSRITRSQVRKSPRRHAVGEMSELEFLEVLRDPTSARRAIVLREVLDKPVALR</sequence>
<dbReference type="AlphaFoldDB" id="A0AAE9ZZ55"/>
<name>A0AAE9ZZ55_9BACT</name>
<evidence type="ECO:0000313" key="2">
    <source>
        <dbReference type="EMBL" id="WED63988.1"/>
    </source>
</evidence>
<evidence type="ECO:0000256" key="1">
    <source>
        <dbReference type="SAM" id="MobiDB-lite"/>
    </source>
</evidence>
<dbReference type="KEGG" id="slom:PXH66_16745"/>
<feature type="compositionally biased region" description="Basic and acidic residues" evidence="1">
    <location>
        <begin position="35"/>
        <end position="44"/>
    </location>
</feature>
<feature type="compositionally biased region" description="Basic and acidic residues" evidence="1">
    <location>
        <begin position="53"/>
        <end position="69"/>
    </location>
</feature>
<reference evidence="2" key="1">
    <citation type="submission" date="2023-03" db="EMBL/GenBank/DDBJ databases">
        <title>Lomoglobus Profundus gen. nov., sp. nov., a novel member of the phylum Verrucomicrobia, isolated from deep-marine sediment of South China Sea.</title>
        <authorList>
            <person name="Ahmad T."/>
            <person name="Ishaq S.E."/>
            <person name="Wang F."/>
        </authorList>
    </citation>
    <scope>NUCLEOTIDE SEQUENCE</scope>
    <source>
        <strain evidence="2">LMO-M01</strain>
    </source>
</reference>
<protein>
    <submittedName>
        <fullName evidence="2">Uncharacterized protein</fullName>
    </submittedName>
</protein>
<feature type="compositionally biased region" description="Pro residues" evidence="1">
    <location>
        <begin position="110"/>
        <end position="120"/>
    </location>
</feature>
<organism evidence="2 3">
    <name type="scientific">Synoicihabitans lomoniglobus</name>
    <dbReference type="NCBI Taxonomy" id="2909285"/>
    <lineage>
        <taxon>Bacteria</taxon>
        <taxon>Pseudomonadati</taxon>
        <taxon>Verrucomicrobiota</taxon>
        <taxon>Opitutia</taxon>
        <taxon>Opitutales</taxon>
        <taxon>Opitutaceae</taxon>
        <taxon>Synoicihabitans</taxon>
    </lineage>
</organism>
<feature type="region of interest" description="Disordered" evidence="1">
    <location>
        <begin position="26"/>
        <end position="168"/>
    </location>
</feature>
<accession>A0AAE9ZZ55</accession>
<evidence type="ECO:0000313" key="3">
    <source>
        <dbReference type="Proteomes" id="UP001218638"/>
    </source>
</evidence>
<keyword evidence="3" id="KW-1185">Reference proteome</keyword>
<dbReference type="RefSeq" id="WP_330930693.1">
    <property type="nucleotide sequence ID" value="NZ_CP119075.1"/>
</dbReference>